<keyword evidence="3" id="KW-0808">Transferase</keyword>
<organism evidence="6 7">
    <name type="scientific">Prauserella muralis</name>
    <dbReference type="NCBI Taxonomy" id="588067"/>
    <lineage>
        <taxon>Bacteria</taxon>
        <taxon>Bacillati</taxon>
        <taxon>Actinomycetota</taxon>
        <taxon>Actinomycetes</taxon>
        <taxon>Pseudonocardiales</taxon>
        <taxon>Pseudonocardiaceae</taxon>
        <taxon>Prauserella</taxon>
    </lineage>
</organism>
<proteinExistence type="predicted"/>
<evidence type="ECO:0000256" key="4">
    <source>
        <dbReference type="ARBA" id="ARBA00022777"/>
    </source>
</evidence>
<keyword evidence="4" id="KW-0418">Kinase</keyword>
<dbReference type="PRINTS" id="PR00344">
    <property type="entry name" value="BCTRLSENSOR"/>
</dbReference>
<evidence type="ECO:0000256" key="3">
    <source>
        <dbReference type="ARBA" id="ARBA00022679"/>
    </source>
</evidence>
<dbReference type="InterPro" id="IPR004358">
    <property type="entry name" value="Sig_transdc_His_kin-like_C"/>
</dbReference>
<comment type="caution">
    <text evidence="6">The sequence shown here is derived from an EMBL/GenBank/DDBJ whole genome shotgun (WGS) entry which is preliminary data.</text>
</comment>
<dbReference type="EMBL" id="MASW01000007">
    <property type="protein sequence ID" value="PXY18984.1"/>
    <property type="molecule type" value="Genomic_DNA"/>
</dbReference>
<evidence type="ECO:0000313" key="7">
    <source>
        <dbReference type="Proteomes" id="UP000249915"/>
    </source>
</evidence>
<name>A0A2V4AGB8_9PSEU</name>
<dbReference type="SMART" id="SM00387">
    <property type="entry name" value="HATPase_c"/>
    <property type="match status" value="1"/>
</dbReference>
<evidence type="ECO:0000256" key="5">
    <source>
        <dbReference type="ARBA" id="ARBA00023012"/>
    </source>
</evidence>
<dbReference type="Gene3D" id="3.30.565.10">
    <property type="entry name" value="Histidine kinase-like ATPase, C-terminal domain"/>
    <property type="match status" value="1"/>
</dbReference>
<dbReference type="EC" id="2.7.13.3" evidence="2"/>
<dbReference type="Pfam" id="PF02518">
    <property type="entry name" value="HATPase_c"/>
    <property type="match status" value="1"/>
</dbReference>
<dbReference type="InterPro" id="IPR050736">
    <property type="entry name" value="Sensor_HK_Regulatory"/>
</dbReference>
<dbReference type="Proteomes" id="UP000249915">
    <property type="component" value="Unassembled WGS sequence"/>
</dbReference>
<reference evidence="6 7" key="1">
    <citation type="submission" date="2016-07" db="EMBL/GenBank/DDBJ databases">
        <title>Draft genome sequence of Prauserella muralis DSM 45305, isolated from a mould-covered wall in an indoor environment.</title>
        <authorList>
            <person name="Ruckert C."/>
            <person name="Albersmeier A."/>
            <person name="Jiang C.-L."/>
            <person name="Jiang Y."/>
            <person name="Kalinowski J."/>
            <person name="Schneider O."/>
            <person name="Winkler A."/>
            <person name="Zotchev S.B."/>
        </authorList>
    </citation>
    <scope>NUCLEOTIDE SEQUENCE [LARGE SCALE GENOMIC DNA]</scope>
    <source>
        <strain evidence="6 7">DSM 45305</strain>
    </source>
</reference>
<evidence type="ECO:0000256" key="1">
    <source>
        <dbReference type="ARBA" id="ARBA00000085"/>
    </source>
</evidence>
<evidence type="ECO:0000256" key="2">
    <source>
        <dbReference type="ARBA" id="ARBA00012438"/>
    </source>
</evidence>
<dbReference type="PANTHER" id="PTHR43711:SF28">
    <property type="entry name" value="SENSOR HISTIDINE KINASE YXDK"/>
    <property type="match status" value="1"/>
</dbReference>
<dbReference type="GO" id="GO:0000160">
    <property type="term" value="P:phosphorelay signal transduction system"/>
    <property type="evidence" value="ECO:0007669"/>
    <property type="project" value="UniProtKB-KW"/>
</dbReference>
<dbReference type="InterPro" id="IPR036890">
    <property type="entry name" value="HATPase_C_sf"/>
</dbReference>
<dbReference type="SUPFAM" id="SSF55874">
    <property type="entry name" value="ATPase domain of HSP90 chaperone/DNA topoisomerase II/histidine kinase"/>
    <property type="match status" value="1"/>
</dbReference>
<sequence length="183" mass="18671">MLLARLDNPAAHDGPPLETGPTDLRTLAADAAHDLRALDASRPVRLTGPGDEPHATAAPMLGDEARLRQVVVNLVGNVAAHTPPGTPARIGVGTVAGEAVFEIADAGPGLAPEDAERVFDRFYRVDASRSRNGGTGAGLGLAIVRSLVLAHGGRAELSTAPGAGTTFRLAFPALGDAGPDRLQ</sequence>
<keyword evidence="5" id="KW-0902">Two-component regulatory system</keyword>
<dbReference type="PANTHER" id="PTHR43711">
    <property type="entry name" value="TWO-COMPONENT HISTIDINE KINASE"/>
    <property type="match status" value="1"/>
</dbReference>
<gene>
    <name evidence="6" type="ORF">BAY60_29645</name>
</gene>
<protein>
    <recommendedName>
        <fullName evidence="2">histidine kinase</fullName>
        <ecNumber evidence="2">2.7.13.3</ecNumber>
    </recommendedName>
</protein>
<dbReference type="CDD" id="cd00075">
    <property type="entry name" value="HATPase"/>
    <property type="match status" value="1"/>
</dbReference>
<dbReference type="AlphaFoldDB" id="A0A2V4AGB8"/>
<dbReference type="PROSITE" id="PS50109">
    <property type="entry name" value="HIS_KIN"/>
    <property type="match status" value="1"/>
</dbReference>
<evidence type="ECO:0000313" key="6">
    <source>
        <dbReference type="EMBL" id="PXY18984.1"/>
    </source>
</evidence>
<dbReference type="GO" id="GO:0004673">
    <property type="term" value="F:protein histidine kinase activity"/>
    <property type="evidence" value="ECO:0007669"/>
    <property type="project" value="UniProtKB-EC"/>
</dbReference>
<dbReference type="InterPro" id="IPR005467">
    <property type="entry name" value="His_kinase_dom"/>
</dbReference>
<keyword evidence="7" id="KW-1185">Reference proteome</keyword>
<accession>A0A2V4AGB8</accession>
<dbReference type="InterPro" id="IPR003594">
    <property type="entry name" value="HATPase_dom"/>
</dbReference>
<comment type="catalytic activity">
    <reaction evidence="1">
        <text>ATP + protein L-histidine = ADP + protein N-phospho-L-histidine.</text>
        <dbReference type="EC" id="2.7.13.3"/>
    </reaction>
</comment>